<evidence type="ECO:0000256" key="3">
    <source>
        <dbReference type="ARBA" id="ARBA00022629"/>
    </source>
</evidence>
<dbReference type="OrthoDB" id="1730074at2759"/>
<evidence type="ECO:0000256" key="6">
    <source>
        <dbReference type="ARBA" id="ARBA00023277"/>
    </source>
</evidence>
<dbReference type="EMBL" id="SMMG02000013">
    <property type="protein sequence ID" value="KAA3453487.1"/>
    <property type="molecule type" value="Genomic_DNA"/>
</dbReference>
<dbReference type="EC" id="5.3.1.5" evidence="2 8"/>
<dbReference type="Gene3D" id="3.20.20.150">
    <property type="entry name" value="Divalent-metal-dependent TIM barrel enzymes"/>
    <property type="match status" value="1"/>
</dbReference>
<evidence type="ECO:0000256" key="8">
    <source>
        <dbReference type="RuleBase" id="RU000609"/>
    </source>
</evidence>
<dbReference type="Proteomes" id="UP000325315">
    <property type="component" value="Unassembled WGS sequence"/>
</dbReference>
<dbReference type="GO" id="GO:0009045">
    <property type="term" value="F:xylose isomerase activity"/>
    <property type="evidence" value="ECO:0007669"/>
    <property type="project" value="UniProtKB-EC"/>
</dbReference>
<dbReference type="InterPro" id="IPR036237">
    <property type="entry name" value="Xyl_isomerase-like_sf"/>
</dbReference>
<evidence type="ECO:0000256" key="2">
    <source>
        <dbReference type="ARBA" id="ARBA00011958"/>
    </source>
</evidence>
<dbReference type="PANTHER" id="PTHR48408">
    <property type="match status" value="1"/>
</dbReference>
<evidence type="ECO:0000256" key="4">
    <source>
        <dbReference type="ARBA" id="ARBA00022723"/>
    </source>
</evidence>
<comment type="caution">
    <text evidence="9">The sequence shown here is derived from an EMBL/GenBank/DDBJ whole genome shotgun (WGS) entry which is preliminary data.</text>
</comment>
<accession>A0A5B6U9J7</accession>
<dbReference type="PANTHER" id="PTHR48408:SF1">
    <property type="entry name" value="XYLOSE ISOMERASE"/>
    <property type="match status" value="1"/>
</dbReference>
<evidence type="ECO:0000256" key="1">
    <source>
        <dbReference type="ARBA" id="ARBA00005765"/>
    </source>
</evidence>
<evidence type="ECO:0000256" key="5">
    <source>
        <dbReference type="ARBA" id="ARBA00023235"/>
    </source>
</evidence>
<reference evidence="10" key="1">
    <citation type="journal article" date="2019" name="Plant Biotechnol. J.">
        <title>Genome sequencing of the Australian wild diploid species Gossypium australe highlights disease resistance and delayed gland morphogenesis.</title>
        <authorList>
            <person name="Cai Y."/>
            <person name="Cai X."/>
            <person name="Wang Q."/>
            <person name="Wang P."/>
            <person name="Zhang Y."/>
            <person name="Cai C."/>
            <person name="Xu Y."/>
            <person name="Wang K."/>
            <person name="Zhou Z."/>
            <person name="Wang C."/>
            <person name="Geng S."/>
            <person name="Li B."/>
            <person name="Dong Q."/>
            <person name="Hou Y."/>
            <person name="Wang H."/>
            <person name="Ai P."/>
            <person name="Liu Z."/>
            <person name="Yi F."/>
            <person name="Sun M."/>
            <person name="An G."/>
            <person name="Cheng J."/>
            <person name="Zhang Y."/>
            <person name="Shi Q."/>
            <person name="Xie Y."/>
            <person name="Shi X."/>
            <person name="Chang Y."/>
            <person name="Huang F."/>
            <person name="Chen Y."/>
            <person name="Hong S."/>
            <person name="Mi L."/>
            <person name="Sun Q."/>
            <person name="Zhang L."/>
            <person name="Zhou B."/>
            <person name="Peng R."/>
            <person name="Zhang X."/>
            <person name="Liu F."/>
        </authorList>
    </citation>
    <scope>NUCLEOTIDE SEQUENCE [LARGE SCALE GENOMIC DNA]</scope>
    <source>
        <strain evidence="10">cv. PA1801</strain>
    </source>
</reference>
<sequence>MLLSRTLKFLVGQGNSNLTLSVTMPHSLVTGLLCSVPLNYICISFPSKISPQLHAFKFLCQPMVLICHHDLETARINGMLGNIDANTGDPQVGWDTDEFLTDVGEATMVMLSVIRNFKLQKSVRLSTVLLSSHLCVAGRTSTRRLQLRCKIVRRESTDVEDLFIAHISGMDTLARGLRNAAKLIEDGSLAELVSKRYSSFDTELGAQIEVAGKADFEMLEKKAMEWGEPKVASAKQELAEMIFQSALQFQAMVGDRY</sequence>
<dbReference type="PROSITE" id="PS51415">
    <property type="entry name" value="XYLOSE_ISOMERASE"/>
    <property type="match status" value="1"/>
</dbReference>
<organism evidence="9 10">
    <name type="scientific">Gossypium australe</name>
    <dbReference type="NCBI Taxonomy" id="47621"/>
    <lineage>
        <taxon>Eukaryota</taxon>
        <taxon>Viridiplantae</taxon>
        <taxon>Streptophyta</taxon>
        <taxon>Embryophyta</taxon>
        <taxon>Tracheophyta</taxon>
        <taxon>Spermatophyta</taxon>
        <taxon>Magnoliopsida</taxon>
        <taxon>eudicotyledons</taxon>
        <taxon>Gunneridae</taxon>
        <taxon>Pentapetalae</taxon>
        <taxon>rosids</taxon>
        <taxon>malvids</taxon>
        <taxon>Malvales</taxon>
        <taxon>Malvaceae</taxon>
        <taxon>Malvoideae</taxon>
        <taxon>Gossypium</taxon>
    </lineage>
</organism>
<keyword evidence="4 8" id="KW-0479">Metal-binding</keyword>
<dbReference type="PRINTS" id="PR00688">
    <property type="entry name" value="XYLOSISMRASE"/>
</dbReference>
<protein>
    <recommendedName>
        <fullName evidence="2 8">Xylose isomerase</fullName>
        <ecNumber evidence="2 8">5.3.1.5</ecNumber>
    </recommendedName>
</protein>
<name>A0A5B6U9J7_9ROSI</name>
<keyword evidence="3 8" id="KW-0859">Xylose metabolism</keyword>
<evidence type="ECO:0000313" key="9">
    <source>
        <dbReference type="EMBL" id="KAA3453487.1"/>
    </source>
</evidence>
<evidence type="ECO:0000256" key="7">
    <source>
        <dbReference type="ARBA" id="ARBA00033659"/>
    </source>
</evidence>
<evidence type="ECO:0000313" key="10">
    <source>
        <dbReference type="Proteomes" id="UP000325315"/>
    </source>
</evidence>
<dbReference type="SUPFAM" id="SSF51658">
    <property type="entry name" value="Xylose isomerase-like"/>
    <property type="match status" value="1"/>
</dbReference>
<keyword evidence="10" id="KW-1185">Reference proteome</keyword>
<comment type="catalytic activity">
    <reaction evidence="7 8">
        <text>alpha-D-xylose = alpha-D-xylulofuranose</text>
        <dbReference type="Rhea" id="RHEA:22816"/>
        <dbReference type="ChEBI" id="CHEBI:28518"/>
        <dbReference type="ChEBI" id="CHEBI:188998"/>
        <dbReference type="EC" id="5.3.1.5"/>
    </reaction>
</comment>
<dbReference type="AlphaFoldDB" id="A0A5B6U9J7"/>
<gene>
    <name evidence="9" type="primary">xylA</name>
    <name evidence="9" type="ORF">EPI10_009517</name>
</gene>
<dbReference type="GO" id="GO:0046872">
    <property type="term" value="F:metal ion binding"/>
    <property type="evidence" value="ECO:0007669"/>
    <property type="project" value="UniProtKB-KW"/>
</dbReference>
<keyword evidence="6 8" id="KW-0119">Carbohydrate metabolism</keyword>
<proteinExistence type="inferred from homology"/>
<dbReference type="InterPro" id="IPR001998">
    <property type="entry name" value="Xylose_isomerase"/>
</dbReference>
<dbReference type="GO" id="GO:0042732">
    <property type="term" value="P:D-xylose metabolic process"/>
    <property type="evidence" value="ECO:0007669"/>
    <property type="project" value="UniProtKB-KW"/>
</dbReference>
<comment type="similarity">
    <text evidence="1 8">Belongs to the xylose isomerase family.</text>
</comment>
<keyword evidence="5 8" id="KW-0413">Isomerase</keyword>